<keyword evidence="2" id="KW-1185">Reference proteome</keyword>
<evidence type="ECO:0000313" key="1">
    <source>
        <dbReference type="EMBL" id="CAH0722069.1"/>
    </source>
</evidence>
<dbReference type="Proteomes" id="UP000838878">
    <property type="component" value="Chromosome 3"/>
</dbReference>
<organism evidence="1 2">
    <name type="scientific">Brenthis ino</name>
    <name type="common">lesser marbled fritillary</name>
    <dbReference type="NCBI Taxonomy" id="405034"/>
    <lineage>
        <taxon>Eukaryota</taxon>
        <taxon>Metazoa</taxon>
        <taxon>Ecdysozoa</taxon>
        <taxon>Arthropoda</taxon>
        <taxon>Hexapoda</taxon>
        <taxon>Insecta</taxon>
        <taxon>Pterygota</taxon>
        <taxon>Neoptera</taxon>
        <taxon>Endopterygota</taxon>
        <taxon>Lepidoptera</taxon>
        <taxon>Glossata</taxon>
        <taxon>Ditrysia</taxon>
        <taxon>Papilionoidea</taxon>
        <taxon>Nymphalidae</taxon>
        <taxon>Heliconiinae</taxon>
        <taxon>Argynnini</taxon>
        <taxon>Brenthis</taxon>
    </lineage>
</organism>
<proteinExistence type="predicted"/>
<feature type="non-terminal residue" evidence="1">
    <location>
        <position position="149"/>
    </location>
</feature>
<name>A0A8J9Y966_9NEOP</name>
<accession>A0A8J9Y966</accession>
<sequence length="149" mass="17209">MIWSGNMGFHKEYQSSEMTVVRRGGGGHAWREGPPWLGDMDIYANTSTWLVSMRLVTVAEIAREDIVYYYYTSKFPCLGEHVKPSVLRLNSHWSCRAVVPPKYESDRNRECTLCLRVHLCTIISPAQLASLNEIGRRSRNRSGEHHRHF</sequence>
<protein>
    <submittedName>
        <fullName evidence="1">Uncharacterized protein</fullName>
    </submittedName>
</protein>
<dbReference type="EMBL" id="OV170223">
    <property type="protein sequence ID" value="CAH0722069.1"/>
    <property type="molecule type" value="Genomic_DNA"/>
</dbReference>
<reference evidence="1" key="1">
    <citation type="submission" date="2021-12" db="EMBL/GenBank/DDBJ databases">
        <authorList>
            <person name="Martin H S."/>
        </authorList>
    </citation>
    <scope>NUCLEOTIDE SEQUENCE</scope>
</reference>
<dbReference type="AlphaFoldDB" id="A0A8J9Y966"/>
<gene>
    <name evidence="1" type="ORF">BINO364_LOCUS8085</name>
</gene>
<evidence type="ECO:0000313" key="2">
    <source>
        <dbReference type="Proteomes" id="UP000838878"/>
    </source>
</evidence>